<evidence type="ECO:0000313" key="2">
    <source>
        <dbReference type="EMBL" id="OWT59123.1"/>
    </source>
</evidence>
<dbReference type="GO" id="GO:0016740">
    <property type="term" value="F:transferase activity"/>
    <property type="evidence" value="ECO:0007669"/>
    <property type="project" value="UniProtKB-KW"/>
</dbReference>
<dbReference type="InterPro" id="IPR050509">
    <property type="entry name" value="CoA-transferase_III"/>
</dbReference>
<name>A0A225MFW1_9BURK</name>
<comment type="caution">
    <text evidence="2">The sequence shown here is derived from an EMBL/GenBank/DDBJ whole genome shotgun (WGS) entry which is preliminary data.</text>
</comment>
<accession>A0A225MFW1</accession>
<reference evidence="3" key="1">
    <citation type="submission" date="2017-06" db="EMBL/GenBank/DDBJ databases">
        <title>Herbaspirillum phytohormonus sp. nov., isolated from the root nodule of Robinia pseudoacacia in lead-zinc mine.</title>
        <authorList>
            <person name="Fan M."/>
            <person name="Lin Y."/>
        </authorList>
    </citation>
    <scope>NUCLEOTIDE SEQUENCE [LARGE SCALE GENOMIC DNA]</scope>
    <source>
        <strain evidence="3">SC-089</strain>
    </source>
</reference>
<dbReference type="AlphaFoldDB" id="A0A225MFW1"/>
<keyword evidence="1 2" id="KW-0808">Transferase</keyword>
<dbReference type="InterPro" id="IPR023606">
    <property type="entry name" value="CoA-Trfase_III_dom_1_sf"/>
</dbReference>
<evidence type="ECO:0000313" key="3">
    <source>
        <dbReference type="Proteomes" id="UP000214603"/>
    </source>
</evidence>
<dbReference type="EMBL" id="NJIH01000007">
    <property type="protein sequence ID" value="OWT59123.1"/>
    <property type="molecule type" value="Genomic_DNA"/>
</dbReference>
<organism evidence="2 3">
    <name type="scientific">Candidimonas nitroreducens</name>
    <dbReference type="NCBI Taxonomy" id="683354"/>
    <lineage>
        <taxon>Bacteria</taxon>
        <taxon>Pseudomonadati</taxon>
        <taxon>Pseudomonadota</taxon>
        <taxon>Betaproteobacteria</taxon>
        <taxon>Burkholderiales</taxon>
        <taxon>Alcaligenaceae</taxon>
        <taxon>Candidimonas</taxon>
    </lineage>
</organism>
<dbReference type="RefSeq" id="WP_088603854.1">
    <property type="nucleotide sequence ID" value="NZ_NJIH01000007.1"/>
</dbReference>
<protein>
    <submittedName>
        <fullName evidence="2">CoA transferase</fullName>
    </submittedName>
</protein>
<dbReference type="OrthoDB" id="5294844at2"/>
<dbReference type="Gene3D" id="3.40.50.10540">
    <property type="entry name" value="Crotonobetainyl-coa:carnitine coa-transferase, domain 1"/>
    <property type="match status" value="1"/>
</dbReference>
<dbReference type="Gene3D" id="3.30.1540.10">
    <property type="entry name" value="formyl-coa transferase, domain 3"/>
    <property type="match status" value="1"/>
</dbReference>
<gene>
    <name evidence="2" type="ORF">CEY11_13115</name>
</gene>
<dbReference type="PANTHER" id="PTHR48228:SF6">
    <property type="entry name" value="L-CARNITINE COA-TRANSFERASE"/>
    <property type="match status" value="1"/>
</dbReference>
<dbReference type="Proteomes" id="UP000214603">
    <property type="component" value="Unassembled WGS sequence"/>
</dbReference>
<dbReference type="InterPro" id="IPR044855">
    <property type="entry name" value="CoA-Trfase_III_dom3_sf"/>
</dbReference>
<keyword evidence="3" id="KW-1185">Reference proteome</keyword>
<dbReference type="InterPro" id="IPR003673">
    <property type="entry name" value="CoA-Trfase_fam_III"/>
</dbReference>
<evidence type="ECO:0000256" key="1">
    <source>
        <dbReference type="ARBA" id="ARBA00022679"/>
    </source>
</evidence>
<proteinExistence type="predicted"/>
<dbReference type="PANTHER" id="PTHR48228">
    <property type="entry name" value="SUCCINYL-COA--D-CITRAMALATE COA-TRANSFERASE"/>
    <property type="match status" value="1"/>
</dbReference>
<dbReference type="Pfam" id="PF02515">
    <property type="entry name" value="CoA_transf_3"/>
    <property type="match status" value="1"/>
</dbReference>
<dbReference type="SUPFAM" id="SSF89796">
    <property type="entry name" value="CoA-transferase family III (CaiB/BaiF)"/>
    <property type="match status" value="1"/>
</dbReference>
<sequence>MKDFPHVQFEAGAKGPLAGIRVLDLSRLVAGNVLTLQLADFGADVIKVEPPGGDSLRNFRSDGYDTWWNTYCRNKRSVSLDFRHPEALPLLKKVLPTVDVFVESFRSGTLENMGLAPDVIHAINPNIVIVRITGWGQSGPYRTKPGFGTLVEGYTGFAAINGFSDREPVLPPIFLGDMVSGLYGFGATMTALWNMRVNGKGGEIIDLSLFEPTVSVLGPQVGAYELTGKLKARTGSRSNTTAPRNVYKTADGKWICLSTSTETMARRFFTLIGHSDIIENPEYSTARGRLRHVEYIDGLVAEWFAKQRFAEALALFDREGVTAGPVYDASDLIEDEYVREREVFVRLPESQKQQLMHNITPRFARDPGTFRYRAPHIGEHNEEILAPIVGQDAFKALQAGNVVCANKER</sequence>